<sequence length="288" mass="31092">MDNQEITIQTEEIINNSSVIYGEQQYCILSYTKPSGNSNVNAWSRLPFDVQVDGDRDGNDFVLSNGSNTLPVAFKWRGGAPVNGASIWEEPGPGNLTSDQQGATSCDEQPFSQAWVRFELLSSELQGVLPGSYSGNFSVDIGQDSTGYHSDVNFTVNLPTLVKISGLDDMVLTGRGNNRYRQEEPFCVFVSGGGDYRIRASGGAGSTEPFLLSNSNDSIPYRVRLSSNGSNLNTVDPGEWLDATNSSTSLNCNGGTNTKVRIVVLDSWINGKPAGVYKGTLYLTVEPS</sequence>
<keyword evidence="2" id="KW-1185">Reference proteome</keyword>
<protein>
    <submittedName>
        <fullName evidence="1">Uncharacterized protein</fullName>
    </submittedName>
</protein>
<dbReference type="AlphaFoldDB" id="A0A081K7E3"/>
<gene>
    <name evidence="1" type="ORF">GV64_04305</name>
</gene>
<dbReference type="EMBL" id="JOJP01000001">
    <property type="protein sequence ID" value="KEI70069.1"/>
    <property type="molecule type" value="Genomic_DNA"/>
</dbReference>
<proteinExistence type="predicted"/>
<organism evidence="1 2">
    <name type="scientific">Endozoicomonas elysicola</name>
    <dbReference type="NCBI Taxonomy" id="305900"/>
    <lineage>
        <taxon>Bacteria</taxon>
        <taxon>Pseudomonadati</taxon>
        <taxon>Pseudomonadota</taxon>
        <taxon>Gammaproteobacteria</taxon>
        <taxon>Oceanospirillales</taxon>
        <taxon>Endozoicomonadaceae</taxon>
        <taxon>Endozoicomonas</taxon>
    </lineage>
</organism>
<dbReference type="eggNOG" id="ENOG502ZJKN">
    <property type="taxonomic scope" value="Bacteria"/>
</dbReference>
<name>A0A081K7E3_9GAMM</name>
<accession>A0A081K7E3</accession>
<comment type="caution">
    <text evidence="1">The sequence shown here is derived from an EMBL/GenBank/DDBJ whole genome shotgun (WGS) entry which is preliminary data.</text>
</comment>
<evidence type="ECO:0000313" key="2">
    <source>
        <dbReference type="Proteomes" id="UP000027997"/>
    </source>
</evidence>
<evidence type="ECO:0000313" key="1">
    <source>
        <dbReference type="EMBL" id="KEI70069.1"/>
    </source>
</evidence>
<reference evidence="1 2" key="1">
    <citation type="submission" date="2014-06" db="EMBL/GenBank/DDBJ databases">
        <title>Whole Genome Sequences of Three Symbiotic Endozoicomonas Bacteria.</title>
        <authorList>
            <person name="Neave M.J."/>
            <person name="Apprill A."/>
            <person name="Voolstra C.R."/>
        </authorList>
    </citation>
    <scope>NUCLEOTIDE SEQUENCE [LARGE SCALE GENOMIC DNA]</scope>
    <source>
        <strain evidence="1 2">DSM 22380</strain>
    </source>
</reference>
<dbReference type="Proteomes" id="UP000027997">
    <property type="component" value="Unassembled WGS sequence"/>
</dbReference>